<dbReference type="EMBL" id="PJNI01000001">
    <property type="protein sequence ID" value="PKR82159.1"/>
    <property type="molecule type" value="Genomic_DNA"/>
</dbReference>
<sequence>MNMMQKTITSLLCLLFVTSTFVYGQNREKLKNRSKRQLFYYDPIKKTKLESQGYYYVDELGETTERHDKWSFYNKKGELIEERNYHRNKLHGEVKTYYGANRVKNIGYFENGIQDSLYVAFHLSGDTSEVGYYHQGEPTGKWRYFYRDGHLKTVEEVIDSISYIWSFYAADSAHTQTVVDGNGEMAEYYTNGNLKSWYNYKDGLRHGKFEEASVHGYYLLKGSFLENQPDGKWEYFYYTGDLEKVSHYAKGKLHGNYRYYYDNGELSVAGQYEYGKKTGEWTWYTNSGVVDMKGNFKEDLQHGAWVYNYPSGKVSYRAKYKHGKKSGKWKYYYKNGKKFKVGHFDNDLKNGEWTTWYENGNTLMEGDYKNDLEEGLWKNYWENGQLKNQSTFTKGKLNGEWLSFYSNGIPLSKGNYDMGQKSGEWTEYFKNGRKSDITNYKVVEQKSKTKYGPMKDRVNRVSIKHGDFVSFSQKDFSKTQEGKYKNGEKHGTWTTYHKGGLLPAVIANYKKGELHGKMKTFEFRGNQIISEVNYKNGRKDGKAKVFDKDGKVVKEMTYENGVQIIEGTKSGSSFAPGR</sequence>
<gene>
    <name evidence="1" type="ORF">CW751_02140</name>
</gene>
<dbReference type="SUPFAM" id="SSF82185">
    <property type="entry name" value="Histone H3 K4-specific methyltransferase SET7/9 N-terminal domain"/>
    <property type="match status" value="4"/>
</dbReference>
<protein>
    <recommendedName>
        <fullName evidence="3">Toxin-antitoxin system YwqK family antitoxin</fullName>
    </recommendedName>
</protein>
<proteinExistence type="predicted"/>
<keyword evidence="2" id="KW-1185">Reference proteome</keyword>
<dbReference type="PANTHER" id="PTHR33706">
    <property type="entry name" value="MORN VARIANT REPEAT PROTEIN"/>
    <property type="match status" value="1"/>
</dbReference>
<evidence type="ECO:0000313" key="2">
    <source>
        <dbReference type="Proteomes" id="UP000236654"/>
    </source>
</evidence>
<organism evidence="1 2">
    <name type="scientific">Brumimicrobium salinarum</name>
    <dbReference type="NCBI Taxonomy" id="2058658"/>
    <lineage>
        <taxon>Bacteria</taxon>
        <taxon>Pseudomonadati</taxon>
        <taxon>Bacteroidota</taxon>
        <taxon>Flavobacteriia</taxon>
        <taxon>Flavobacteriales</taxon>
        <taxon>Crocinitomicaceae</taxon>
        <taxon>Brumimicrobium</taxon>
    </lineage>
</organism>
<dbReference type="InterPro" id="IPR011652">
    <property type="entry name" value="MORN_2"/>
</dbReference>
<dbReference type="Gene3D" id="2.20.110.10">
    <property type="entry name" value="Histone H3 K4-specific methyltransferase SET7/9 N-terminal domain"/>
    <property type="match status" value="2"/>
</dbReference>
<dbReference type="Proteomes" id="UP000236654">
    <property type="component" value="Unassembled WGS sequence"/>
</dbReference>
<dbReference type="Gene3D" id="3.90.930.1">
    <property type="match status" value="3"/>
</dbReference>
<comment type="caution">
    <text evidence="1">The sequence shown here is derived from an EMBL/GenBank/DDBJ whole genome shotgun (WGS) entry which is preliminary data.</text>
</comment>
<accession>A0A2I0R6H5</accession>
<evidence type="ECO:0000313" key="1">
    <source>
        <dbReference type="EMBL" id="PKR82159.1"/>
    </source>
</evidence>
<name>A0A2I0R6H5_9FLAO</name>
<dbReference type="Pfam" id="PF07661">
    <property type="entry name" value="MORN_2"/>
    <property type="match status" value="9"/>
</dbReference>
<evidence type="ECO:0008006" key="3">
    <source>
        <dbReference type="Google" id="ProtNLM"/>
    </source>
</evidence>
<dbReference type="OrthoDB" id="7342920at2"/>
<reference evidence="1 2" key="1">
    <citation type="submission" date="2017-12" db="EMBL/GenBank/DDBJ databases">
        <title>The draft genome sequence of Brumimicrobium saltpan LHR20.</title>
        <authorList>
            <person name="Do Z.-J."/>
            <person name="Luo H.-R."/>
        </authorList>
    </citation>
    <scope>NUCLEOTIDE SEQUENCE [LARGE SCALE GENOMIC DNA]</scope>
    <source>
        <strain evidence="1 2">LHR20</strain>
    </source>
</reference>
<dbReference type="AlphaFoldDB" id="A0A2I0R6H5"/>
<dbReference type="PANTHER" id="PTHR33706:SF1">
    <property type="entry name" value="TPR REPEAT PROTEIN"/>
    <property type="match status" value="1"/>
</dbReference>